<name>Q39PM8_BURL3</name>
<evidence type="ECO:0000313" key="2">
    <source>
        <dbReference type="Proteomes" id="UP000002705"/>
    </source>
</evidence>
<dbReference type="GeneID" id="45091965"/>
<keyword evidence="2" id="KW-1185">Reference proteome</keyword>
<dbReference type="AlphaFoldDB" id="Q39PM8"/>
<protein>
    <submittedName>
        <fullName evidence="1">Uncharacterized protein</fullName>
    </submittedName>
</protein>
<dbReference type="Proteomes" id="UP000002705">
    <property type="component" value="Chromosome 3"/>
</dbReference>
<dbReference type="EMBL" id="CP000150">
    <property type="protein sequence ID" value="ABB05588.1"/>
    <property type="molecule type" value="Genomic_DNA"/>
</dbReference>
<dbReference type="HOGENOM" id="CLU_595396_0_0_4"/>
<sequence>MDWIPLIASTARLIDLHDSNRTAGHAASQYDLYREARTGNQNGLWLDVGLTVIEYLRERENEVVGGFVSGTEVREALQKRIAGLTDEDVRFVLSVLTTPAELWFVERMDNGGRPINSTKETNLVERSRTADAYRLAPAGRTASGLAANVRDIAYIAGSAKNLLTAIKARDFWKITELSAAIIDVLRAFRLEIESRREGGRLNGVQAFFKERGEVIKEQIEEATEILMEASEFLSLQSTRNEFQAWIGAMDRIGKPSFGHGYAIEHLRRVAEQTLKLLESFTQLVDESLAVDGPVCQTVSFIDLSTSLAAQPFQERLYFALICSFGPTSLRQPMPCIFDFLGIVEPRQIADTREEDVDAHGTEDIGVRAISFVAEHGAAILTELRRGPLSLTDALKHEWIRLGSSGMNDLSALIGTYCDPSMLGADLNIVVRLGSGRDVFESDAIGRLTFDNLVMVMEEA</sequence>
<dbReference type="RefSeq" id="WP_011349232.1">
    <property type="nucleotide sequence ID" value="NC_007509.1"/>
</dbReference>
<gene>
    <name evidence="1" type="ordered locus">Bcep18194_C6537</name>
</gene>
<proteinExistence type="predicted"/>
<accession>Q39PM8</accession>
<reference evidence="1" key="1">
    <citation type="submission" date="2009-01" db="EMBL/GenBank/DDBJ databases">
        <title>Complete sequence of chromosome 3 of Burkholderia sp. 383.</title>
        <authorList>
            <consortium name="US DOE Joint Genome Institute"/>
            <person name="Copeland A."/>
            <person name="Lucas S."/>
            <person name="Lapidus A."/>
            <person name="Barry K."/>
            <person name="Detter J.C."/>
            <person name="Glavina T."/>
            <person name="Hammon N."/>
            <person name="Israni S."/>
            <person name="Pitluck S."/>
            <person name="Chain P."/>
            <person name="Malfatti S."/>
            <person name="Shin M."/>
            <person name="Vergez L."/>
            <person name="Schmutz J."/>
            <person name="Larimer F."/>
            <person name="Land M."/>
            <person name="Kyrpides N."/>
            <person name="Lykidis A."/>
            <person name="Richardson P."/>
        </authorList>
    </citation>
    <scope>NUCLEOTIDE SEQUENCE</scope>
    <source>
        <strain evidence="1">383</strain>
    </source>
</reference>
<evidence type="ECO:0000313" key="1">
    <source>
        <dbReference type="EMBL" id="ABB05588.1"/>
    </source>
</evidence>
<dbReference type="PATRIC" id="fig|482957.22.peg.7032"/>
<organism evidence="1 2">
    <name type="scientific">Burkholderia lata (strain ATCC 17760 / DSM 23089 / LMG 22485 / NCIMB 9086 / R18194 / 383)</name>
    <dbReference type="NCBI Taxonomy" id="482957"/>
    <lineage>
        <taxon>Bacteria</taxon>
        <taxon>Pseudomonadati</taxon>
        <taxon>Pseudomonadota</taxon>
        <taxon>Betaproteobacteria</taxon>
        <taxon>Burkholderiales</taxon>
        <taxon>Burkholderiaceae</taxon>
        <taxon>Burkholderia</taxon>
        <taxon>Burkholderia cepacia complex</taxon>
    </lineage>
</organism>
<dbReference type="KEGG" id="bur:Bcep18194_C6537"/>